<evidence type="ECO:0000313" key="3">
    <source>
        <dbReference type="Proteomes" id="UP000006903"/>
    </source>
</evidence>
<gene>
    <name evidence="2" type="ordered locus">DKAM_0191</name>
</gene>
<feature type="compositionally biased region" description="Pro residues" evidence="1">
    <location>
        <begin position="169"/>
        <end position="185"/>
    </location>
</feature>
<organism evidence="2 3">
    <name type="scientific">Desulfurococcus amylolyticus (strain DSM 18924 / JCM 16383 / VKM B-2413 / 1221n)</name>
    <name type="common">Desulfurococcus kamchatkensis</name>
    <dbReference type="NCBI Taxonomy" id="490899"/>
    <lineage>
        <taxon>Archaea</taxon>
        <taxon>Thermoproteota</taxon>
        <taxon>Thermoprotei</taxon>
        <taxon>Desulfurococcales</taxon>
        <taxon>Desulfurococcaceae</taxon>
        <taxon>Desulfurococcus</taxon>
    </lineage>
</organism>
<dbReference type="EMBL" id="CP001140">
    <property type="protein sequence ID" value="ACL10519.1"/>
    <property type="molecule type" value="Genomic_DNA"/>
</dbReference>
<proteinExistence type="predicted"/>
<name>B8D2X2_DESA1</name>
<dbReference type="STRING" id="490899.DKAM_0191"/>
<evidence type="ECO:0000313" key="2">
    <source>
        <dbReference type="EMBL" id="ACL10519.1"/>
    </source>
</evidence>
<sequence>MASSGFEKVIIRPISKEEAYALLYDVATLISNMKSFTITARDPSTNEVSAVLSRRSILGVTRIPLKIRSEVKSDDIILMYFNSDAFKAQIEYRLVPVFYALHINLRAVCEGGNTVLCTSVIESFTKELEDVLKKPVKPMITPPKPAPKPAEVTPQRVETPPQEAVKPQTPQPPPPTLSPTPPKPTQPERILVPQEKETVDITKLFDEVLIAMALINSDLVSTGELTVPWDINTLINKAREKKGMLSQYKIGILSVKDKSDTMDLVIFVNRNGEPMGFYGRIENLSVKGLADELVSLEKSLPAIEITYRLWGVKQLPGV</sequence>
<dbReference type="eggNOG" id="arCOG10617">
    <property type="taxonomic scope" value="Archaea"/>
</dbReference>
<dbReference type="Proteomes" id="UP000006903">
    <property type="component" value="Chromosome"/>
</dbReference>
<accession>B8D2X2</accession>
<dbReference type="AlphaFoldDB" id="B8D2X2"/>
<dbReference type="HOGENOM" id="CLU_873207_0_0_2"/>
<protein>
    <submittedName>
        <fullName evidence="2">Uncharacterized protein</fullName>
    </submittedName>
</protein>
<feature type="region of interest" description="Disordered" evidence="1">
    <location>
        <begin position="136"/>
        <end position="193"/>
    </location>
</feature>
<evidence type="ECO:0000256" key="1">
    <source>
        <dbReference type="SAM" id="MobiDB-lite"/>
    </source>
</evidence>
<reference evidence="2 3" key="1">
    <citation type="journal article" date="2009" name="J. Bacteriol.">
        <title>Complete genome sequence of the anaerobic, protein-degrading hyperthermophilic crenarchaeon Desulfurococcus kamchatkensis.</title>
        <authorList>
            <person name="Ravin N.V."/>
            <person name="Mardanov A.V."/>
            <person name="Beletsky A.V."/>
            <person name="Kublanov I.V."/>
            <person name="Kolganova T.V."/>
            <person name="Lebedinsky A.V."/>
            <person name="Chernyh N.A."/>
            <person name="Bonch-Osmolovskaya E.A."/>
            <person name="Skryabin K.G."/>
        </authorList>
    </citation>
    <scope>NUCLEOTIDE SEQUENCE [LARGE SCALE GENOMIC DNA]</scope>
    <source>
        <strain evidence="3">DSM 18924 / JCM 16383 / VKM B-2413 / 1221n</strain>
    </source>
</reference>
<dbReference type="KEGG" id="dka:DKAM_0191"/>